<evidence type="ECO:0000313" key="2">
    <source>
        <dbReference type="EMBL" id="KAK5642547.1"/>
    </source>
</evidence>
<accession>A0AAN7ZHM6</accession>
<gene>
    <name evidence="2" type="ORF">RI129_008714</name>
</gene>
<feature type="coiled-coil region" evidence="1">
    <location>
        <begin position="104"/>
        <end position="131"/>
    </location>
</feature>
<organism evidence="2 3">
    <name type="scientific">Pyrocoelia pectoralis</name>
    <dbReference type="NCBI Taxonomy" id="417401"/>
    <lineage>
        <taxon>Eukaryota</taxon>
        <taxon>Metazoa</taxon>
        <taxon>Ecdysozoa</taxon>
        <taxon>Arthropoda</taxon>
        <taxon>Hexapoda</taxon>
        <taxon>Insecta</taxon>
        <taxon>Pterygota</taxon>
        <taxon>Neoptera</taxon>
        <taxon>Endopterygota</taxon>
        <taxon>Coleoptera</taxon>
        <taxon>Polyphaga</taxon>
        <taxon>Elateriformia</taxon>
        <taxon>Elateroidea</taxon>
        <taxon>Lampyridae</taxon>
        <taxon>Lampyrinae</taxon>
        <taxon>Pyrocoelia</taxon>
    </lineage>
</organism>
<dbReference type="PROSITE" id="PS50896">
    <property type="entry name" value="LISH"/>
    <property type="match status" value="1"/>
</dbReference>
<dbReference type="PANTHER" id="PTHR32059:SF0">
    <property type="entry name" value="RAB11-BINDING PROTEIN RELCH"/>
    <property type="match status" value="1"/>
</dbReference>
<comment type="caution">
    <text evidence="2">The sequence shown here is derived from an EMBL/GenBank/DDBJ whole genome shotgun (WGS) entry which is preliminary data.</text>
</comment>
<dbReference type="InterPro" id="IPR006594">
    <property type="entry name" value="LisH"/>
</dbReference>
<dbReference type="AlphaFoldDB" id="A0AAN7ZHM6"/>
<reference evidence="2 3" key="1">
    <citation type="journal article" date="2024" name="Insects">
        <title>An Improved Chromosome-Level Genome Assembly of the Firefly Pyrocoelia pectoralis.</title>
        <authorList>
            <person name="Fu X."/>
            <person name="Meyer-Rochow V.B."/>
            <person name="Ballantyne L."/>
            <person name="Zhu X."/>
        </authorList>
    </citation>
    <scope>NUCLEOTIDE SEQUENCE [LARGE SCALE GENOMIC DNA]</scope>
    <source>
        <tissue evidence="2">Whole body</tissue>
    </source>
</reference>
<evidence type="ECO:0000313" key="3">
    <source>
        <dbReference type="Proteomes" id="UP001329430"/>
    </source>
</evidence>
<proteinExistence type="predicted"/>
<evidence type="ECO:0008006" key="4">
    <source>
        <dbReference type="Google" id="ProtNLM"/>
    </source>
</evidence>
<feature type="coiled-coil region" evidence="1">
    <location>
        <begin position="230"/>
        <end position="264"/>
    </location>
</feature>
<dbReference type="GO" id="GO:0005802">
    <property type="term" value="C:trans-Golgi network"/>
    <property type="evidence" value="ECO:0007669"/>
    <property type="project" value="InterPro"/>
</dbReference>
<dbReference type="GO" id="GO:0032367">
    <property type="term" value="P:intracellular cholesterol transport"/>
    <property type="evidence" value="ECO:0007669"/>
    <property type="project" value="InterPro"/>
</dbReference>
<protein>
    <recommendedName>
        <fullName evidence="4">LisH domain-containing protein</fullName>
    </recommendedName>
</protein>
<keyword evidence="1" id="KW-0175">Coiled coil</keyword>
<dbReference type="InterPro" id="IPR040362">
    <property type="entry name" value="RELCH"/>
</dbReference>
<evidence type="ECO:0000256" key="1">
    <source>
        <dbReference type="SAM" id="Coils"/>
    </source>
</evidence>
<dbReference type="PANTHER" id="PTHR32059">
    <property type="entry name" value="RAB11-BINDING PROTEIN RELCH"/>
    <property type="match status" value="1"/>
</dbReference>
<name>A0AAN7ZHM6_9COLE</name>
<keyword evidence="3" id="KW-1185">Reference proteome</keyword>
<dbReference type="SUPFAM" id="SSF48371">
    <property type="entry name" value="ARM repeat"/>
    <property type="match status" value="1"/>
</dbReference>
<dbReference type="GO" id="GO:0055037">
    <property type="term" value="C:recycling endosome"/>
    <property type="evidence" value="ECO:0007669"/>
    <property type="project" value="TreeGrafter"/>
</dbReference>
<dbReference type="Gene3D" id="1.25.10.10">
    <property type="entry name" value="Leucine-rich Repeat Variant"/>
    <property type="match status" value="2"/>
</dbReference>
<dbReference type="InterPro" id="IPR016024">
    <property type="entry name" value="ARM-type_fold"/>
</dbReference>
<dbReference type="SMART" id="SM00667">
    <property type="entry name" value="LisH"/>
    <property type="match status" value="1"/>
</dbReference>
<dbReference type="InterPro" id="IPR011989">
    <property type="entry name" value="ARM-like"/>
</dbReference>
<sequence length="1092" mass="123914">MSSSQSNTDIKCQEVNKEINYHEIAAKLINDRLLLTALELHTELVESGKELKVLRDYFSNPGNFEVQSSEAPSLISRSGSQLTLDSLDLARFSEDGERSVDERVAVLEFELRKARETISALRNNLTVAIESETSTPDKKTNRVQASDIIKPHEQRALNFLINEYLLTHGYKLTSITFADENESQDFEDWDDVGLNISKPAELLLLYREGLKQTGQNCIQSYAQTDFPIRDENAELKIEKLSNEIEKLSSKILELNTKVIDLQNENVRLCHENEDLASRKVELLIDSHSKNSSSDGNSPEHFEIIDRSTLPVKKQDLYDNVSNNSLNESEWTNLTITMPNMNEEIVEESKMSNTKSMTPHYYKNCRQLPSGFKRELLSYSLINSIESQAFENITKDGLVHMISQALLRIIPNIILNKREEVVPLLVCLVYLNPNASERDKLLQQLFNLKKKPSHEEREIILAGIISIARCSGENLVENEILPQCWEQLTHKYVERRLLVAESCMVLIPYVSSPIRNSLMLSMLQQMLEDRDEIIREMVVRALAMLVAFCDDSDKYWQCEELAIRTLEDSSDIVVNVSAQVLFPVLAQWALTLDRLQTDLIKQLLYKLNKYLKDEASECYAVHLVNVIDNLLPFVLVYVCSYHKILDNIEKDMAIEIRPEVLKLCSNLTNPTNFYDGDLNVGMIFYEFDNFIEVNTSISWPQLDWLLDIVLPDLLNNLNHIDLAQYSLMQSVINLQKHICHLFGRNFARTRIYPLYNTHIQNLEQIISSFNQYSPNLSIIPVYLISILSFCDHEELTNSFKRFICALPLCGTPLDCLEITVKGLCDVGMQEAVVICLWDGVVHQRPLVRAAVAALFGTIIKHCNDSLLASKITPALVTLANDSDVLVRRATVPGLGNLITESTVLEIHDKAYMQLQTCLSDPTSKENHTLLRQLVVTLGNIANNCKASFRDEVILPQLSSLSTYTCLMSNQTRKVDMVLALLEAFSNVLYSPLSKQTINSVLLPGLRSLEAIVIENPSLLPHKESITSMIRETENRINSTGAQIQLDRSAANTLGQNVNQGVEEMKQRVSKIFNKPSSIKQNSLPNLQGIFKKK</sequence>
<dbReference type="EMBL" id="JAVRBK010000006">
    <property type="protein sequence ID" value="KAK5642547.1"/>
    <property type="molecule type" value="Genomic_DNA"/>
</dbReference>
<dbReference type="Proteomes" id="UP001329430">
    <property type="component" value="Chromosome 6"/>
</dbReference>